<reference evidence="1 2" key="1">
    <citation type="submission" date="2020-07" db="EMBL/GenBank/DDBJ databases">
        <title>Halosimplex pelagicum sp. nov. and Halosimplex rubrum sp. nov., isolated from salted brown alga Laminaria, and emended description of the genus Halosimplex.</title>
        <authorList>
            <person name="Cui H."/>
        </authorList>
    </citation>
    <scope>NUCLEOTIDE SEQUENCE [LARGE SCALE GENOMIC DNA]</scope>
    <source>
        <strain evidence="1 2">R27</strain>
    </source>
</reference>
<dbReference type="RefSeq" id="WP_179911362.1">
    <property type="nucleotide sequence ID" value="NZ_CP058910.1"/>
</dbReference>
<sequence length="102" mass="10944">MADDVQPGDTIASTDEANAAALDGDLALRVQPPAPSATQYYFADEQCGWQFQKCGHSRSRSVSVEFVRERVESAIARNDRPGGASIRAVERDVVGRYAEGGA</sequence>
<accession>A0A7D5T639</accession>
<name>A0A7D5T639_9EURY</name>
<organism evidence="1 2">
    <name type="scientific">Halosimplex rubrum</name>
    <dbReference type="NCBI Taxonomy" id="869889"/>
    <lineage>
        <taxon>Archaea</taxon>
        <taxon>Methanobacteriati</taxon>
        <taxon>Methanobacteriota</taxon>
        <taxon>Stenosarchaea group</taxon>
        <taxon>Halobacteria</taxon>
        <taxon>Halobacteriales</taxon>
        <taxon>Haloarculaceae</taxon>
        <taxon>Halosimplex</taxon>
    </lineage>
</organism>
<dbReference type="KEGG" id="hrr:HZS55_09070"/>
<keyword evidence="2" id="KW-1185">Reference proteome</keyword>
<dbReference type="EMBL" id="CP058910">
    <property type="protein sequence ID" value="QLH77435.1"/>
    <property type="molecule type" value="Genomic_DNA"/>
</dbReference>
<evidence type="ECO:0000313" key="2">
    <source>
        <dbReference type="Proteomes" id="UP000509667"/>
    </source>
</evidence>
<protein>
    <submittedName>
        <fullName evidence="1">Uncharacterized protein</fullName>
    </submittedName>
</protein>
<gene>
    <name evidence="1" type="ORF">HZS55_09070</name>
</gene>
<dbReference type="Proteomes" id="UP000509667">
    <property type="component" value="Chromosome"/>
</dbReference>
<dbReference type="AlphaFoldDB" id="A0A7D5T639"/>
<dbReference type="GeneID" id="56078011"/>
<proteinExistence type="predicted"/>
<evidence type="ECO:0000313" key="1">
    <source>
        <dbReference type="EMBL" id="QLH77435.1"/>
    </source>
</evidence>